<comment type="caution">
    <text evidence="2">The sequence shown here is derived from an EMBL/GenBank/DDBJ whole genome shotgun (WGS) entry which is preliminary data.</text>
</comment>
<dbReference type="RefSeq" id="WP_140886321.1">
    <property type="nucleotide sequence ID" value="NZ_RCZP01000038.1"/>
</dbReference>
<dbReference type="Proteomes" id="UP000317078">
    <property type="component" value="Unassembled WGS sequence"/>
</dbReference>
<evidence type="ECO:0000313" key="2">
    <source>
        <dbReference type="EMBL" id="TPG46923.1"/>
    </source>
</evidence>
<dbReference type="OrthoDB" id="7272583at2"/>
<dbReference type="EMBL" id="RCZP01000038">
    <property type="protein sequence ID" value="TPG46923.1"/>
    <property type="molecule type" value="Genomic_DNA"/>
</dbReference>
<evidence type="ECO:0000256" key="1">
    <source>
        <dbReference type="SAM" id="Phobius"/>
    </source>
</evidence>
<organism evidence="2 3">
    <name type="scientific">Muricoccus nepalensis</name>
    <dbReference type="NCBI Taxonomy" id="1854500"/>
    <lineage>
        <taxon>Bacteria</taxon>
        <taxon>Pseudomonadati</taxon>
        <taxon>Pseudomonadota</taxon>
        <taxon>Alphaproteobacteria</taxon>
        <taxon>Acetobacterales</taxon>
        <taxon>Roseomonadaceae</taxon>
        <taxon>Muricoccus</taxon>
    </lineage>
</organism>
<proteinExistence type="predicted"/>
<dbReference type="AlphaFoldDB" id="A0A502FC98"/>
<reference evidence="2 3" key="1">
    <citation type="journal article" date="2019" name="Environ. Microbiol.">
        <title>Species interactions and distinct microbial communities in high Arctic permafrost affected cryosols are associated with the CH4 and CO2 gas fluxes.</title>
        <authorList>
            <person name="Altshuler I."/>
            <person name="Hamel J."/>
            <person name="Turney S."/>
            <person name="Magnuson E."/>
            <person name="Levesque R."/>
            <person name="Greer C."/>
            <person name="Whyte L.G."/>
        </authorList>
    </citation>
    <scope>NUCLEOTIDE SEQUENCE [LARGE SCALE GENOMIC DNA]</scope>
    <source>
        <strain evidence="2 3">S9.3B</strain>
    </source>
</reference>
<accession>A0A502FC98</accession>
<name>A0A502FC98_9PROT</name>
<keyword evidence="1" id="KW-0472">Membrane</keyword>
<evidence type="ECO:0000313" key="3">
    <source>
        <dbReference type="Proteomes" id="UP000317078"/>
    </source>
</evidence>
<sequence>MEIRYGTDGKGYVLRYQPGDLVRLRVNESGDGAMGRAGQWGSVITVGDGGTSLDIQLAGYSEGKNSPLQRLIGIPRSIVVPCKPDGSPMELPSGRARRGDGASALEANQNVVVNTTVALPAWAAALVVASCTLILVVAAAIAAKNFGPF</sequence>
<feature type="transmembrane region" description="Helical" evidence="1">
    <location>
        <begin position="119"/>
        <end position="143"/>
    </location>
</feature>
<gene>
    <name evidence="2" type="ORF">EAH89_24290</name>
</gene>
<keyword evidence="3" id="KW-1185">Reference proteome</keyword>
<protein>
    <submittedName>
        <fullName evidence="2">Uncharacterized protein</fullName>
    </submittedName>
</protein>
<keyword evidence="1" id="KW-0812">Transmembrane</keyword>
<keyword evidence="1" id="KW-1133">Transmembrane helix</keyword>